<feature type="region of interest" description="Disordered" evidence="1">
    <location>
        <begin position="1"/>
        <end position="72"/>
    </location>
</feature>
<dbReference type="AlphaFoldDB" id="A0AAD5XVM1"/>
<keyword evidence="2" id="KW-0472">Membrane</keyword>
<keyword evidence="2" id="KW-1133">Transmembrane helix</keyword>
<evidence type="ECO:0000313" key="3">
    <source>
        <dbReference type="EMBL" id="KAJ3207736.1"/>
    </source>
</evidence>
<accession>A0AAD5XVM1</accession>
<organism evidence="3 4">
    <name type="scientific">Clydaea vesicula</name>
    <dbReference type="NCBI Taxonomy" id="447962"/>
    <lineage>
        <taxon>Eukaryota</taxon>
        <taxon>Fungi</taxon>
        <taxon>Fungi incertae sedis</taxon>
        <taxon>Chytridiomycota</taxon>
        <taxon>Chytridiomycota incertae sedis</taxon>
        <taxon>Chytridiomycetes</taxon>
        <taxon>Lobulomycetales</taxon>
        <taxon>Lobulomycetaceae</taxon>
        <taxon>Clydaea</taxon>
    </lineage>
</organism>
<evidence type="ECO:0000256" key="1">
    <source>
        <dbReference type="SAM" id="MobiDB-lite"/>
    </source>
</evidence>
<sequence length="346" mass="37624">MAKKPDDSTLVSNQPDNNAPPVKPPSNPNPDISDQPDVEPIVNLPPPPQQQTNSNPSPTQSNAPPSSDFPDKTSRALVITVTSSAAIDVSPTISTETLESTFTRLSTNPIPPVIATPSSKSITLKSTSIPFLGPSVTNPFVDSEFPSSTFLGTPVSVASPNSHSGPGLNLSPSTIFAIVIIPLILIVLCIIGPVAYRSRKNRDTKFASLFRPKTMRSRMTRKNSNMTRTTAHSGRQNYVNATSDYARQVLEKSSQRPVSGYYDVNTPTPPVIDNYGYNVPAPPARAATVVDFPADPPVEQEGFVTYYSNNNDFTPINQYQNSLTQPQFYPEIGNFNNHQQLQRPPF</sequence>
<feature type="transmembrane region" description="Helical" evidence="2">
    <location>
        <begin position="175"/>
        <end position="196"/>
    </location>
</feature>
<reference evidence="3" key="1">
    <citation type="submission" date="2020-05" db="EMBL/GenBank/DDBJ databases">
        <title>Phylogenomic resolution of chytrid fungi.</title>
        <authorList>
            <person name="Stajich J.E."/>
            <person name="Amses K."/>
            <person name="Simmons R."/>
            <person name="Seto K."/>
            <person name="Myers J."/>
            <person name="Bonds A."/>
            <person name="Quandt C.A."/>
            <person name="Barry K."/>
            <person name="Liu P."/>
            <person name="Grigoriev I."/>
            <person name="Longcore J.E."/>
            <person name="James T.Y."/>
        </authorList>
    </citation>
    <scope>NUCLEOTIDE SEQUENCE</scope>
    <source>
        <strain evidence="3">JEL0476</strain>
    </source>
</reference>
<evidence type="ECO:0000256" key="2">
    <source>
        <dbReference type="SAM" id="Phobius"/>
    </source>
</evidence>
<gene>
    <name evidence="3" type="ORF">HK099_000208</name>
</gene>
<proteinExistence type="predicted"/>
<dbReference type="Proteomes" id="UP001211065">
    <property type="component" value="Unassembled WGS sequence"/>
</dbReference>
<protein>
    <submittedName>
        <fullName evidence="3">Uncharacterized protein</fullName>
    </submittedName>
</protein>
<comment type="caution">
    <text evidence="3">The sequence shown here is derived from an EMBL/GenBank/DDBJ whole genome shotgun (WGS) entry which is preliminary data.</text>
</comment>
<keyword evidence="2" id="KW-0812">Transmembrane</keyword>
<keyword evidence="4" id="KW-1185">Reference proteome</keyword>
<dbReference type="EMBL" id="JADGJW010001036">
    <property type="protein sequence ID" value="KAJ3207736.1"/>
    <property type="molecule type" value="Genomic_DNA"/>
</dbReference>
<name>A0AAD5XVM1_9FUNG</name>
<evidence type="ECO:0000313" key="4">
    <source>
        <dbReference type="Proteomes" id="UP001211065"/>
    </source>
</evidence>
<feature type="compositionally biased region" description="Low complexity" evidence="1">
    <location>
        <begin position="50"/>
        <end position="66"/>
    </location>
</feature>